<dbReference type="GO" id="GO:0022900">
    <property type="term" value="P:electron transport chain"/>
    <property type="evidence" value="ECO:0007669"/>
    <property type="project" value="UniProtKB-UniRule"/>
</dbReference>
<evidence type="ECO:0000256" key="1">
    <source>
        <dbReference type="ARBA" id="ARBA00022448"/>
    </source>
</evidence>
<comment type="subcellular location">
    <subcellularLocation>
        <location evidence="10">Cell membrane</location>
        <topology evidence="10">Multi-pass membrane protein</topology>
    </subcellularLocation>
</comment>
<dbReference type="EMBL" id="JADIMM010000065">
    <property type="protein sequence ID" value="MBO8457483.1"/>
    <property type="molecule type" value="Genomic_DNA"/>
</dbReference>
<evidence type="ECO:0000313" key="12">
    <source>
        <dbReference type="Proteomes" id="UP000823638"/>
    </source>
</evidence>
<dbReference type="PANTHER" id="PTHR30578:SF0">
    <property type="entry name" value="ION-TRANSLOCATING OXIDOREDUCTASE COMPLEX SUBUNIT D"/>
    <property type="match status" value="1"/>
</dbReference>
<reference evidence="11" key="1">
    <citation type="submission" date="2020-10" db="EMBL/GenBank/DDBJ databases">
        <authorList>
            <person name="Gilroy R."/>
        </authorList>
    </citation>
    <scope>NUCLEOTIDE SEQUENCE</scope>
    <source>
        <strain evidence="11">10532</strain>
    </source>
</reference>
<keyword evidence="10" id="KW-1003">Cell membrane</keyword>
<dbReference type="EC" id="7.-.-.-" evidence="10"/>
<dbReference type="Pfam" id="PF03116">
    <property type="entry name" value="NQR2_RnfD_RnfE"/>
    <property type="match status" value="1"/>
</dbReference>
<dbReference type="GO" id="GO:0055085">
    <property type="term" value="P:transmembrane transport"/>
    <property type="evidence" value="ECO:0007669"/>
    <property type="project" value="InterPro"/>
</dbReference>
<dbReference type="InterPro" id="IPR011303">
    <property type="entry name" value="RnfD_bac"/>
</dbReference>
<feature type="transmembrane region" description="Helical" evidence="10">
    <location>
        <begin position="225"/>
        <end position="258"/>
    </location>
</feature>
<dbReference type="PANTHER" id="PTHR30578">
    <property type="entry name" value="ELECTRON TRANSPORT COMPLEX PROTEIN RNFD"/>
    <property type="match status" value="1"/>
</dbReference>
<comment type="subunit">
    <text evidence="10">The complex is composed of six subunits: RnfA, RnfB, RnfC, RnfD, RnfE and RnfG.</text>
</comment>
<feature type="transmembrane region" description="Helical" evidence="10">
    <location>
        <begin position="49"/>
        <end position="70"/>
    </location>
</feature>
<comment type="similarity">
    <text evidence="10">Belongs to the NqrB/RnfD family.</text>
</comment>
<evidence type="ECO:0000256" key="4">
    <source>
        <dbReference type="ARBA" id="ARBA00022643"/>
    </source>
</evidence>
<proteinExistence type="inferred from homology"/>
<evidence type="ECO:0000256" key="9">
    <source>
        <dbReference type="ARBA" id="ARBA00023136"/>
    </source>
</evidence>
<dbReference type="NCBIfam" id="TIGR01946">
    <property type="entry name" value="rnfD"/>
    <property type="match status" value="1"/>
</dbReference>
<feature type="transmembrane region" description="Helical" evidence="10">
    <location>
        <begin position="82"/>
        <end position="101"/>
    </location>
</feature>
<keyword evidence="3 10" id="KW-0285">Flavoprotein</keyword>
<evidence type="ECO:0000256" key="8">
    <source>
        <dbReference type="ARBA" id="ARBA00022989"/>
    </source>
</evidence>
<dbReference type="GO" id="GO:0005886">
    <property type="term" value="C:plasma membrane"/>
    <property type="evidence" value="ECO:0007669"/>
    <property type="project" value="UniProtKB-SubCell"/>
</dbReference>
<feature type="transmembrane region" description="Helical" evidence="10">
    <location>
        <begin position="296"/>
        <end position="314"/>
    </location>
</feature>
<comment type="function">
    <text evidence="10">Part of a membrane-bound complex that couples electron transfer with translocation of ions across the membrane.</text>
</comment>
<feature type="transmembrane region" description="Helical" evidence="10">
    <location>
        <begin position="270"/>
        <end position="290"/>
    </location>
</feature>
<keyword evidence="7 10" id="KW-0249">Electron transport</keyword>
<sequence length="328" mass="35527">MGESDKNEIYISPAPHISTPARTWHIMLVVIVLLLPLAGYGIYLFGLPAAITIAVSVCGAVAFESLFRALTKQENRIKDLSAIVTGLMLAMVLPPTTPWWVTLLGSAFSVIVAKEFFGGLGANVFNPALAGRAFLLMSFSQPLTTWIMPLSQDVISTATPLEYIKMGDGISKLASRMDWATDGEAYWNLLIGKTAGCIGESNSLLIIIAFIILVLTRVIDWRAPVAMIVTSIILSLAFSMNPIVQVLTGGLLFGAVFMTTDYATTPVTQGGRIIFGIGAGLITMLIRKFGSYPEGVMFSILIMNIFSGYLNNILPRKYGYSLKKKEGK</sequence>
<feature type="modified residue" description="FMN phosphoryl threonine" evidence="10">
    <location>
        <position position="159"/>
    </location>
</feature>
<dbReference type="AlphaFoldDB" id="A0A9D9HPK5"/>
<organism evidence="11 12">
    <name type="scientific">Candidatus Gallitreponema excrementavium</name>
    <dbReference type="NCBI Taxonomy" id="2840840"/>
    <lineage>
        <taxon>Bacteria</taxon>
        <taxon>Pseudomonadati</taxon>
        <taxon>Spirochaetota</taxon>
        <taxon>Spirochaetia</taxon>
        <taxon>Spirochaetales</taxon>
        <taxon>Candidatus Gallitreponema</taxon>
    </lineage>
</organism>
<keyword evidence="8 10" id="KW-1133">Transmembrane helix</keyword>
<dbReference type="HAMAP" id="MF_00462">
    <property type="entry name" value="RsxD_RnfD"/>
    <property type="match status" value="1"/>
</dbReference>
<reference evidence="11" key="2">
    <citation type="journal article" date="2021" name="PeerJ">
        <title>Extensive microbial diversity within the chicken gut microbiome revealed by metagenomics and culture.</title>
        <authorList>
            <person name="Gilroy R."/>
            <person name="Ravi A."/>
            <person name="Getino M."/>
            <person name="Pursley I."/>
            <person name="Horton D.L."/>
            <person name="Alikhan N.F."/>
            <person name="Baker D."/>
            <person name="Gharbi K."/>
            <person name="Hall N."/>
            <person name="Watson M."/>
            <person name="Adriaenssens E.M."/>
            <person name="Foster-Nyarko E."/>
            <person name="Jarju S."/>
            <person name="Secka A."/>
            <person name="Antonio M."/>
            <person name="Oren A."/>
            <person name="Chaudhuri R.R."/>
            <person name="La Ragione R."/>
            <person name="Hildebrand F."/>
            <person name="Pallen M.J."/>
        </authorList>
    </citation>
    <scope>NUCLEOTIDE SEQUENCE</scope>
    <source>
        <strain evidence="11">10532</strain>
    </source>
</reference>
<evidence type="ECO:0000256" key="6">
    <source>
        <dbReference type="ARBA" id="ARBA00022967"/>
    </source>
</evidence>
<protein>
    <recommendedName>
        <fullName evidence="10">Ion-translocating oxidoreductase complex subunit D</fullName>
        <ecNumber evidence="10">7.-.-.-</ecNumber>
    </recommendedName>
    <alternativeName>
        <fullName evidence="10">Rnf electron transport complex subunit D</fullName>
    </alternativeName>
</protein>
<feature type="transmembrane region" description="Helical" evidence="10">
    <location>
        <begin position="107"/>
        <end position="129"/>
    </location>
</feature>
<keyword evidence="4 10" id="KW-0288">FMN</keyword>
<keyword evidence="6 10" id="KW-1278">Translocase</keyword>
<dbReference type="Proteomes" id="UP000823638">
    <property type="component" value="Unassembled WGS sequence"/>
</dbReference>
<feature type="transmembrane region" description="Helical" evidence="10">
    <location>
        <begin position="24"/>
        <end position="43"/>
    </location>
</feature>
<evidence type="ECO:0000256" key="7">
    <source>
        <dbReference type="ARBA" id="ARBA00022982"/>
    </source>
</evidence>
<evidence type="ECO:0000256" key="10">
    <source>
        <dbReference type="HAMAP-Rule" id="MF_00462"/>
    </source>
</evidence>
<keyword evidence="5 10" id="KW-0812">Transmembrane</keyword>
<comment type="caution">
    <text evidence="11">The sequence shown here is derived from an EMBL/GenBank/DDBJ whole genome shotgun (WGS) entry which is preliminary data.</text>
</comment>
<dbReference type="InterPro" id="IPR004338">
    <property type="entry name" value="NqrB/RnfD"/>
</dbReference>
<keyword evidence="9 10" id="KW-0472">Membrane</keyword>
<name>A0A9D9HPK5_9SPIR</name>
<evidence type="ECO:0000256" key="3">
    <source>
        <dbReference type="ARBA" id="ARBA00022630"/>
    </source>
</evidence>
<evidence type="ECO:0000256" key="5">
    <source>
        <dbReference type="ARBA" id="ARBA00022692"/>
    </source>
</evidence>
<keyword evidence="2 10" id="KW-0597">Phosphoprotein</keyword>
<accession>A0A9D9HPK5</accession>
<keyword evidence="1 10" id="KW-0813">Transport</keyword>
<feature type="transmembrane region" description="Helical" evidence="10">
    <location>
        <begin position="203"/>
        <end position="219"/>
    </location>
</feature>
<gene>
    <name evidence="10" type="primary">rnfD</name>
    <name evidence="11" type="ORF">IAA81_04555</name>
</gene>
<evidence type="ECO:0000256" key="2">
    <source>
        <dbReference type="ARBA" id="ARBA00022553"/>
    </source>
</evidence>
<comment type="cofactor">
    <cofactor evidence="10">
        <name>FMN</name>
        <dbReference type="ChEBI" id="CHEBI:58210"/>
    </cofactor>
</comment>
<evidence type="ECO:0000313" key="11">
    <source>
        <dbReference type="EMBL" id="MBO8457483.1"/>
    </source>
</evidence>